<gene>
    <name evidence="7" type="ORF">BDEG_20499</name>
</gene>
<feature type="transmembrane region" description="Helical" evidence="6">
    <location>
        <begin position="14"/>
        <end position="33"/>
    </location>
</feature>
<evidence type="ECO:0000256" key="6">
    <source>
        <dbReference type="SAM" id="Phobius"/>
    </source>
</evidence>
<accession>A0A177WA94</accession>
<comment type="subcellular location">
    <subcellularLocation>
        <location evidence="1">Membrane</location>
        <topology evidence="1">Multi-pass membrane protein</topology>
    </subcellularLocation>
</comment>
<evidence type="ECO:0000256" key="1">
    <source>
        <dbReference type="ARBA" id="ARBA00004141"/>
    </source>
</evidence>
<dbReference type="GO" id="GO:0006888">
    <property type="term" value="P:endoplasmic reticulum to Golgi vesicle-mediated transport"/>
    <property type="evidence" value="ECO:0007669"/>
    <property type="project" value="InterPro"/>
</dbReference>
<dbReference type="GO" id="GO:0030134">
    <property type="term" value="C:COPII-coated ER to Golgi transport vesicle"/>
    <property type="evidence" value="ECO:0007669"/>
    <property type="project" value="TreeGrafter"/>
</dbReference>
<dbReference type="PANTHER" id="PTHR13144:SF0">
    <property type="entry name" value="PROTEIN TEX261"/>
    <property type="match status" value="1"/>
</dbReference>
<dbReference type="EMBL" id="DS022300">
    <property type="protein sequence ID" value="OAJ36311.1"/>
    <property type="molecule type" value="Genomic_DNA"/>
</dbReference>
<dbReference type="GO" id="GO:0005789">
    <property type="term" value="C:endoplasmic reticulum membrane"/>
    <property type="evidence" value="ECO:0007669"/>
    <property type="project" value="TreeGrafter"/>
</dbReference>
<dbReference type="OrthoDB" id="28257at2759"/>
<dbReference type="GO" id="GO:0000139">
    <property type="term" value="C:Golgi membrane"/>
    <property type="evidence" value="ECO:0007669"/>
    <property type="project" value="TreeGrafter"/>
</dbReference>
<name>A0A177WA94_BATDL</name>
<evidence type="ECO:0000313" key="7">
    <source>
        <dbReference type="EMBL" id="OAJ36311.1"/>
    </source>
</evidence>
<reference evidence="7 8" key="2">
    <citation type="submission" date="2016-05" db="EMBL/GenBank/DDBJ databases">
        <title>Lineage-specific infection strategies underlie the spectrum of fungal disease in amphibians.</title>
        <authorList>
            <person name="Cuomo C.A."/>
            <person name="Farrer R.A."/>
            <person name="James T."/>
            <person name="Longcore J."/>
            <person name="Birren B."/>
        </authorList>
    </citation>
    <scope>NUCLEOTIDE SEQUENCE [LARGE SCALE GENOMIC DNA]</scope>
    <source>
        <strain evidence="7 8">JEL423</strain>
    </source>
</reference>
<keyword evidence="3 6" id="KW-0812">Transmembrane</keyword>
<evidence type="ECO:0008006" key="9">
    <source>
        <dbReference type="Google" id="ProtNLM"/>
    </source>
</evidence>
<sequence>MVDMKFSRTVLNHLFIPIHSYLASGLYFLAEFVEENTVLSKKIIGYAIWISVGSHMMLLMDGFPWTGVVFSLVCHAWYSTMLPSFPAIEATSVKFIISCLLAVADHFVWFFYFSSRHYSISEIGSFFAILVWMVPFLFFISLSANDYTLPAFDTKSISPHNVDESTKKKNNNFIKSIAKWMSGVKETVAPSNVHKSH</sequence>
<keyword evidence="5 6" id="KW-0472">Membrane</keyword>
<feature type="transmembrane region" description="Helical" evidence="6">
    <location>
        <begin position="45"/>
        <end position="73"/>
    </location>
</feature>
<evidence type="ECO:0000313" key="8">
    <source>
        <dbReference type="Proteomes" id="UP000077115"/>
    </source>
</evidence>
<comment type="similarity">
    <text evidence="2">Belongs to the SVP26 family.</text>
</comment>
<feature type="transmembrane region" description="Helical" evidence="6">
    <location>
        <begin position="125"/>
        <end position="144"/>
    </location>
</feature>
<reference evidence="7 8" key="1">
    <citation type="submission" date="2006-10" db="EMBL/GenBank/DDBJ databases">
        <title>The Genome Sequence of Batrachochytrium dendrobatidis JEL423.</title>
        <authorList>
            <consortium name="The Broad Institute Genome Sequencing Platform"/>
            <person name="Birren B."/>
            <person name="Lander E."/>
            <person name="Galagan J."/>
            <person name="Cuomo C."/>
            <person name="Devon K."/>
            <person name="Jaffe D."/>
            <person name="Butler J."/>
            <person name="Alvarez P."/>
            <person name="Gnerre S."/>
            <person name="Grabherr M."/>
            <person name="Kleber M."/>
            <person name="Mauceli E."/>
            <person name="Brockman W."/>
            <person name="Young S."/>
            <person name="LaButti K."/>
            <person name="Sykes S."/>
            <person name="DeCaprio D."/>
            <person name="Crawford M."/>
            <person name="Koehrsen M."/>
            <person name="Engels R."/>
            <person name="Montgomery P."/>
            <person name="Pearson M."/>
            <person name="Howarth C."/>
            <person name="Larson L."/>
            <person name="White J."/>
            <person name="O'Leary S."/>
            <person name="Kodira C."/>
            <person name="Zeng Q."/>
            <person name="Yandava C."/>
            <person name="Alvarado L."/>
            <person name="Longcore J."/>
            <person name="James T."/>
        </authorList>
    </citation>
    <scope>NUCLEOTIDE SEQUENCE [LARGE SCALE GENOMIC DNA]</scope>
    <source>
        <strain evidence="7 8">JEL423</strain>
    </source>
</reference>
<protein>
    <recommendedName>
        <fullName evidence="9">Transmembrane adaptor Erv26</fullName>
    </recommendedName>
</protein>
<dbReference type="InterPro" id="IPR007277">
    <property type="entry name" value="Svp26/Tex261"/>
</dbReference>
<feature type="transmembrane region" description="Helical" evidence="6">
    <location>
        <begin position="93"/>
        <end position="113"/>
    </location>
</feature>
<evidence type="ECO:0000256" key="4">
    <source>
        <dbReference type="ARBA" id="ARBA00022989"/>
    </source>
</evidence>
<keyword evidence="4 6" id="KW-1133">Transmembrane helix</keyword>
<dbReference type="AlphaFoldDB" id="A0A177WA94"/>
<evidence type="ECO:0000256" key="3">
    <source>
        <dbReference type="ARBA" id="ARBA00022692"/>
    </source>
</evidence>
<evidence type="ECO:0000256" key="2">
    <source>
        <dbReference type="ARBA" id="ARBA00008096"/>
    </source>
</evidence>
<proteinExistence type="inferred from homology"/>
<dbReference type="Proteomes" id="UP000077115">
    <property type="component" value="Unassembled WGS sequence"/>
</dbReference>
<dbReference type="PANTHER" id="PTHR13144">
    <property type="entry name" value="TEX261 PROTEIN"/>
    <property type="match status" value="1"/>
</dbReference>
<evidence type="ECO:0000256" key="5">
    <source>
        <dbReference type="ARBA" id="ARBA00023136"/>
    </source>
</evidence>
<organism evidence="7 8">
    <name type="scientific">Batrachochytrium dendrobatidis (strain JEL423)</name>
    <dbReference type="NCBI Taxonomy" id="403673"/>
    <lineage>
        <taxon>Eukaryota</taxon>
        <taxon>Fungi</taxon>
        <taxon>Fungi incertae sedis</taxon>
        <taxon>Chytridiomycota</taxon>
        <taxon>Chytridiomycota incertae sedis</taxon>
        <taxon>Chytridiomycetes</taxon>
        <taxon>Rhizophydiales</taxon>
        <taxon>Rhizophydiales incertae sedis</taxon>
        <taxon>Batrachochytrium</taxon>
    </lineage>
</organism>
<dbReference type="GO" id="GO:0097020">
    <property type="term" value="F:COPII receptor activity"/>
    <property type="evidence" value="ECO:0007669"/>
    <property type="project" value="InterPro"/>
</dbReference>
<dbReference type="Pfam" id="PF04148">
    <property type="entry name" value="Erv26"/>
    <property type="match status" value="1"/>
</dbReference>
<dbReference type="VEuPathDB" id="FungiDB:BDEG_20499"/>